<reference evidence="1" key="1">
    <citation type="journal article" date="2021" name="Nat. Commun.">
        <title>Genetic determinants of endophytism in the Arabidopsis root mycobiome.</title>
        <authorList>
            <person name="Mesny F."/>
            <person name="Miyauchi S."/>
            <person name="Thiergart T."/>
            <person name="Pickel B."/>
            <person name="Atanasova L."/>
            <person name="Karlsson M."/>
            <person name="Huettel B."/>
            <person name="Barry K.W."/>
            <person name="Haridas S."/>
            <person name="Chen C."/>
            <person name="Bauer D."/>
            <person name="Andreopoulos W."/>
            <person name="Pangilinan J."/>
            <person name="LaButti K."/>
            <person name="Riley R."/>
            <person name="Lipzen A."/>
            <person name="Clum A."/>
            <person name="Drula E."/>
            <person name="Henrissat B."/>
            <person name="Kohler A."/>
            <person name="Grigoriev I.V."/>
            <person name="Martin F.M."/>
            <person name="Hacquard S."/>
        </authorList>
    </citation>
    <scope>NUCLEOTIDE SEQUENCE</scope>
    <source>
        <strain evidence="1">MPI-SDFR-AT-0073</strain>
    </source>
</reference>
<dbReference type="RefSeq" id="XP_045951501.1">
    <property type="nucleotide sequence ID" value="XM_046108456.1"/>
</dbReference>
<dbReference type="AlphaFoldDB" id="A0A9P8UAM3"/>
<proteinExistence type="predicted"/>
<dbReference type="EMBL" id="JAGPXC010000012">
    <property type="protein sequence ID" value="KAH6644987.1"/>
    <property type="molecule type" value="Genomic_DNA"/>
</dbReference>
<comment type="caution">
    <text evidence="1">The sequence shown here is derived from an EMBL/GenBank/DDBJ whole genome shotgun (WGS) entry which is preliminary data.</text>
</comment>
<protein>
    <submittedName>
        <fullName evidence="1">Uncharacterized protein</fullName>
    </submittedName>
</protein>
<accession>A0A9P8UAM3</accession>
<dbReference type="GeneID" id="70137347"/>
<evidence type="ECO:0000313" key="1">
    <source>
        <dbReference type="EMBL" id="KAH6644987.1"/>
    </source>
</evidence>
<keyword evidence="2" id="KW-1185">Reference proteome</keyword>
<name>A0A9P8UAM3_9PEZI</name>
<dbReference type="Proteomes" id="UP000758603">
    <property type="component" value="Unassembled WGS sequence"/>
</dbReference>
<evidence type="ECO:0000313" key="2">
    <source>
        <dbReference type="Proteomes" id="UP000758603"/>
    </source>
</evidence>
<gene>
    <name evidence="1" type="ORF">BKA67DRAFT_664836</name>
</gene>
<organism evidence="1 2">
    <name type="scientific">Truncatella angustata</name>
    <dbReference type="NCBI Taxonomy" id="152316"/>
    <lineage>
        <taxon>Eukaryota</taxon>
        <taxon>Fungi</taxon>
        <taxon>Dikarya</taxon>
        <taxon>Ascomycota</taxon>
        <taxon>Pezizomycotina</taxon>
        <taxon>Sordariomycetes</taxon>
        <taxon>Xylariomycetidae</taxon>
        <taxon>Amphisphaeriales</taxon>
        <taxon>Sporocadaceae</taxon>
        <taxon>Truncatella</taxon>
    </lineage>
</organism>
<sequence length="305" mass="34856">MSFFILEFDWIIPERSPYWRMNRMVYTNHDPPPGRRYLQANVSGNYTAPSILKYGHGYYLLIGLRMIDDTWRLCAATDHQSQLHHRDCAEAPRLRTAQGVPGQYAESDMLTRVATKIYRAEQFGFGLGRLDPAMLAQHGEDIDNYALHISSAGTWRVGWGRRVVEFPPYLDAHELRLFIDPDPTMPCIVKNDLCTIRGLVTDINISVCKGPSHMDHKPLPLVRCVMREPMPSFLAGAWVQLRSFDHQDNPAIPTGRGQYIYPQIIGMVVSVKTEADGRNIMYMWPPRAVMMSTVFSELLDMCAHE</sequence>